<reference evidence="1" key="2">
    <citation type="journal article" date="2007" name="Science">
        <title>Draft genome sequence of the sexually transmitted pathogen Trichomonas vaginalis.</title>
        <authorList>
            <person name="Carlton J.M."/>
            <person name="Hirt R.P."/>
            <person name="Silva J.C."/>
            <person name="Delcher A.L."/>
            <person name="Schatz M."/>
            <person name="Zhao Q."/>
            <person name="Wortman J.R."/>
            <person name="Bidwell S.L."/>
            <person name="Alsmark U.C.M."/>
            <person name="Besteiro S."/>
            <person name="Sicheritz-Ponten T."/>
            <person name="Noel C.J."/>
            <person name="Dacks J.B."/>
            <person name="Foster P.G."/>
            <person name="Simillion C."/>
            <person name="Van de Peer Y."/>
            <person name="Miranda-Saavedra D."/>
            <person name="Barton G.J."/>
            <person name="Westrop G.D."/>
            <person name="Mueller S."/>
            <person name="Dessi D."/>
            <person name="Fiori P.L."/>
            <person name="Ren Q."/>
            <person name="Paulsen I."/>
            <person name="Zhang H."/>
            <person name="Bastida-Corcuera F.D."/>
            <person name="Simoes-Barbosa A."/>
            <person name="Brown M.T."/>
            <person name="Hayes R.D."/>
            <person name="Mukherjee M."/>
            <person name="Okumura C.Y."/>
            <person name="Schneider R."/>
            <person name="Smith A.J."/>
            <person name="Vanacova S."/>
            <person name="Villalvazo M."/>
            <person name="Haas B.J."/>
            <person name="Pertea M."/>
            <person name="Feldblyum T.V."/>
            <person name="Utterback T.R."/>
            <person name="Shu C.L."/>
            <person name="Osoegawa K."/>
            <person name="de Jong P.J."/>
            <person name="Hrdy I."/>
            <person name="Horvathova L."/>
            <person name="Zubacova Z."/>
            <person name="Dolezal P."/>
            <person name="Malik S.B."/>
            <person name="Logsdon J.M. Jr."/>
            <person name="Henze K."/>
            <person name="Gupta A."/>
            <person name="Wang C.C."/>
            <person name="Dunne R.L."/>
            <person name="Upcroft J.A."/>
            <person name="Upcroft P."/>
            <person name="White O."/>
            <person name="Salzberg S.L."/>
            <person name="Tang P."/>
            <person name="Chiu C.-H."/>
            <person name="Lee Y.-S."/>
            <person name="Embley T.M."/>
            <person name="Coombs G.H."/>
            <person name="Mottram J.C."/>
            <person name="Tachezy J."/>
            <person name="Fraser-Liggett C.M."/>
            <person name="Johnson P.J."/>
        </authorList>
    </citation>
    <scope>NUCLEOTIDE SEQUENCE [LARGE SCALE GENOMIC DNA]</scope>
    <source>
        <strain evidence="1">G3</strain>
    </source>
</reference>
<evidence type="ECO:0000313" key="1">
    <source>
        <dbReference type="EMBL" id="EAY01744.1"/>
    </source>
</evidence>
<organism evidence="1 2">
    <name type="scientific">Trichomonas vaginalis (strain ATCC PRA-98 / G3)</name>
    <dbReference type="NCBI Taxonomy" id="412133"/>
    <lineage>
        <taxon>Eukaryota</taxon>
        <taxon>Metamonada</taxon>
        <taxon>Parabasalia</taxon>
        <taxon>Trichomonadida</taxon>
        <taxon>Trichomonadidae</taxon>
        <taxon>Trichomonas</taxon>
    </lineage>
</organism>
<reference evidence="1" key="1">
    <citation type="submission" date="2006-10" db="EMBL/GenBank/DDBJ databases">
        <authorList>
            <person name="Amadeo P."/>
            <person name="Zhao Q."/>
            <person name="Wortman J."/>
            <person name="Fraser-Liggett C."/>
            <person name="Carlton J."/>
        </authorList>
    </citation>
    <scope>NUCLEOTIDE SEQUENCE</scope>
    <source>
        <strain evidence="1">G3</strain>
    </source>
</reference>
<dbReference type="RefSeq" id="XP_001314302.1">
    <property type="nucleotide sequence ID" value="XM_001314284.1"/>
</dbReference>
<dbReference type="Proteomes" id="UP000001542">
    <property type="component" value="Unassembled WGS sequence"/>
</dbReference>
<protein>
    <submittedName>
        <fullName evidence="1">Uncharacterized protein</fullName>
    </submittedName>
</protein>
<gene>
    <name evidence="1" type="ORF">TVAG_109010</name>
</gene>
<sequence>MQSSSIVLVCADIQNEDMTFGSGLVVEVQFEGGIPVQSNPIHGTKHMPINQHLSVAMPLTAEALIVSLSRMVGVTPEPIGRLRIPLSEIQCDGQAINKVNIPCNQGNEFATLSLYVNVQQRPLITENLEQPGLLAQPHAVQQPTMFPQAGPSMMPPCAPEYMAPPATGMYSPCVAGLYMPPSPGMFPPDAQPVY</sequence>
<dbReference type="KEGG" id="tva:4759573"/>
<dbReference type="VEuPathDB" id="TrichDB:TVAG_109010"/>
<keyword evidence="2" id="KW-1185">Reference proteome</keyword>
<dbReference type="EMBL" id="DS113558">
    <property type="protein sequence ID" value="EAY01744.1"/>
    <property type="molecule type" value="Genomic_DNA"/>
</dbReference>
<name>A2F042_TRIV3</name>
<accession>A2F042</accession>
<proteinExistence type="predicted"/>
<dbReference type="InParanoid" id="A2F042"/>
<dbReference type="AlphaFoldDB" id="A2F042"/>
<evidence type="ECO:0000313" key="2">
    <source>
        <dbReference type="Proteomes" id="UP000001542"/>
    </source>
</evidence>
<dbReference type="VEuPathDB" id="TrichDB:TVAGG3_0374000"/>